<evidence type="ECO:0000313" key="3">
    <source>
        <dbReference type="Proteomes" id="UP001595445"/>
    </source>
</evidence>
<organism evidence="2 3">
    <name type="scientific">Tabrizicola soli</name>
    <dbReference type="NCBI Taxonomy" id="2185115"/>
    <lineage>
        <taxon>Bacteria</taxon>
        <taxon>Pseudomonadati</taxon>
        <taxon>Pseudomonadota</taxon>
        <taxon>Alphaproteobacteria</taxon>
        <taxon>Rhodobacterales</taxon>
        <taxon>Paracoccaceae</taxon>
        <taxon>Tabrizicola</taxon>
    </lineage>
</organism>
<feature type="transmembrane region" description="Helical" evidence="1">
    <location>
        <begin position="108"/>
        <end position="129"/>
    </location>
</feature>
<keyword evidence="3" id="KW-1185">Reference proteome</keyword>
<keyword evidence="1" id="KW-1133">Transmembrane helix</keyword>
<dbReference type="Proteomes" id="UP001595445">
    <property type="component" value="Unassembled WGS sequence"/>
</dbReference>
<sequence>MLRFHPRHGRFIAAFAIGALLALIAWVQQMSPVLALLSGVNAFFVLYLGLMALRIPALTPAELRRHSAAADEGVALILALALLAVVTSLTAIFLVLNAPDSGERARVAALVGVPLGWAAVHVLAGLHYAHLHYRGSQPGMVFPGKGEPDGWDFLYASFTIGMTAQVSDVQVETRAMRMAVLVHSIASFFYNTGILALAVNAAVLAGSP</sequence>
<feature type="transmembrane region" description="Helical" evidence="1">
    <location>
        <begin position="33"/>
        <end position="53"/>
    </location>
</feature>
<comment type="caution">
    <text evidence="2">The sequence shown here is derived from an EMBL/GenBank/DDBJ whole genome shotgun (WGS) entry which is preliminary data.</text>
</comment>
<evidence type="ECO:0000313" key="2">
    <source>
        <dbReference type="EMBL" id="MFC3086506.1"/>
    </source>
</evidence>
<evidence type="ECO:0000256" key="1">
    <source>
        <dbReference type="SAM" id="Phobius"/>
    </source>
</evidence>
<feature type="transmembrane region" description="Helical" evidence="1">
    <location>
        <begin position="74"/>
        <end position="96"/>
    </location>
</feature>
<feature type="transmembrane region" description="Helical" evidence="1">
    <location>
        <begin position="180"/>
        <end position="205"/>
    </location>
</feature>
<dbReference type="EMBL" id="JBHRSM010000018">
    <property type="protein sequence ID" value="MFC3086506.1"/>
    <property type="molecule type" value="Genomic_DNA"/>
</dbReference>
<protein>
    <submittedName>
        <fullName evidence="2">DUF1345 domain-containing protein</fullName>
    </submittedName>
</protein>
<name>A0ABV7DUQ0_9RHOB</name>
<proteinExistence type="predicted"/>
<feature type="transmembrane region" description="Helical" evidence="1">
    <location>
        <begin position="9"/>
        <end position="27"/>
    </location>
</feature>
<dbReference type="InterPro" id="IPR009781">
    <property type="entry name" value="DUF1345"/>
</dbReference>
<dbReference type="Pfam" id="PF07077">
    <property type="entry name" value="DUF1345"/>
    <property type="match status" value="1"/>
</dbReference>
<keyword evidence="1" id="KW-0472">Membrane</keyword>
<keyword evidence="1" id="KW-0812">Transmembrane</keyword>
<accession>A0ABV7DUQ0</accession>
<dbReference type="RefSeq" id="WP_197645132.1">
    <property type="nucleotide sequence ID" value="NZ_JAEACP010000013.1"/>
</dbReference>
<reference evidence="3" key="1">
    <citation type="journal article" date="2019" name="Int. J. Syst. Evol. Microbiol.">
        <title>The Global Catalogue of Microorganisms (GCM) 10K type strain sequencing project: providing services to taxonomists for standard genome sequencing and annotation.</title>
        <authorList>
            <consortium name="The Broad Institute Genomics Platform"/>
            <consortium name="The Broad Institute Genome Sequencing Center for Infectious Disease"/>
            <person name="Wu L."/>
            <person name="Ma J."/>
        </authorList>
    </citation>
    <scope>NUCLEOTIDE SEQUENCE [LARGE SCALE GENOMIC DNA]</scope>
    <source>
        <strain evidence="3">KCTC 62102</strain>
    </source>
</reference>
<gene>
    <name evidence="2" type="ORF">ACFOD6_10655</name>
</gene>